<dbReference type="GO" id="GO:0003677">
    <property type="term" value="F:DNA binding"/>
    <property type="evidence" value="ECO:0007669"/>
    <property type="project" value="InterPro"/>
</dbReference>
<dbReference type="InterPro" id="IPR001387">
    <property type="entry name" value="Cro/C1-type_HTH"/>
</dbReference>
<organism evidence="3 4">
    <name type="scientific">Microbacterium mangrovi</name>
    <dbReference type="NCBI Taxonomy" id="1348253"/>
    <lineage>
        <taxon>Bacteria</taxon>
        <taxon>Bacillati</taxon>
        <taxon>Actinomycetota</taxon>
        <taxon>Actinomycetes</taxon>
        <taxon>Micrococcales</taxon>
        <taxon>Microbacteriaceae</taxon>
        <taxon>Microbacterium</taxon>
    </lineage>
</organism>
<evidence type="ECO:0000256" key="1">
    <source>
        <dbReference type="SAM" id="MobiDB-lite"/>
    </source>
</evidence>
<dbReference type="AlphaFoldDB" id="A0A0B2AE28"/>
<accession>A0A0B2AE28</accession>
<feature type="domain" description="HTH cro/C1-type" evidence="2">
    <location>
        <begin position="48"/>
        <end position="102"/>
    </location>
</feature>
<dbReference type="SUPFAM" id="SSF47413">
    <property type="entry name" value="lambda repressor-like DNA-binding domains"/>
    <property type="match status" value="1"/>
</dbReference>
<dbReference type="STRING" id="1348253.LK09_00620"/>
<dbReference type="PROSITE" id="PS50943">
    <property type="entry name" value="HTH_CROC1"/>
    <property type="match status" value="1"/>
</dbReference>
<keyword evidence="4" id="KW-1185">Reference proteome</keyword>
<dbReference type="Pfam" id="PF01381">
    <property type="entry name" value="HTH_3"/>
    <property type="match status" value="1"/>
</dbReference>
<sequence>MGEIIAFPRRMPDAAGLEPETAGVEREAGRAPASGVEPLWRETMGDVFRGIRQERGERLADVAERAGVSVQYLSEVERGRKEPSSEMIAAIAGAHDLSLHDLTLAVAERLARPASGAVLLAA</sequence>
<dbReference type="Proteomes" id="UP000031030">
    <property type="component" value="Unassembled WGS sequence"/>
</dbReference>
<dbReference type="CDD" id="cd00093">
    <property type="entry name" value="HTH_XRE"/>
    <property type="match status" value="1"/>
</dbReference>
<dbReference type="SMART" id="SM00530">
    <property type="entry name" value="HTH_XRE"/>
    <property type="match status" value="1"/>
</dbReference>
<reference evidence="3 4" key="1">
    <citation type="submission" date="2014-11" db="EMBL/GenBank/DDBJ databases">
        <title>Genome sequence of Microbacterium mangrovi MUSC 115(T).</title>
        <authorList>
            <person name="Lee L.-H."/>
        </authorList>
    </citation>
    <scope>NUCLEOTIDE SEQUENCE [LARGE SCALE GENOMIC DNA]</scope>
    <source>
        <strain evidence="3 4">MUSC 115</strain>
    </source>
</reference>
<proteinExistence type="predicted"/>
<feature type="region of interest" description="Disordered" evidence="1">
    <location>
        <begin position="11"/>
        <end position="34"/>
    </location>
</feature>
<dbReference type="RefSeq" id="WP_039394253.1">
    <property type="nucleotide sequence ID" value="NZ_JTDK01000001.1"/>
</dbReference>
<comment type="caution">
    <text evidence="3">The sequence shown here is derived from an EMBL/GenBank/DDBJ whole genome shotgun (WGS) entry which is preliminary data.</text>
</comment>
<dbReference type="InterPro" id="IPR010982">
    <property type="entry name" value="Lambda_DNA-bd_dom_sf"/>
</dbReference>
<evidence type="ECO:0000313" key="3">
    <source>
        <dbReference type="EMBL" id="KHK99876.1"/>
    </source>
</evidence>
<evidence type="ECO:0000259" key="2">
    <source>
        <dbReference type="PROSITE" id="PS50943"/>
    </source>
</evidence>
<dbReference type="Gene3D" id="1.10.260.40">
    <property type="entry name" value="lambda repressor-like DNA-binding domains"/>
    <property type="match status" value="1"/>
</dbReference>
<gene>
    <name evidence="3" type="ORF">LK09_00620</name>
</gene>
<dbReference type="EMBL" id="JTDK01000001">
    <property type="protein sequence ID" value="KHK99876.1"/>
    <property type="molecule type" value="Genomic_DNA"/>
</dbReference>
<protein>
    <recommendedName>
        <fullName evidence="2">HTH cro/C1-type domain-containing protein</fullName>
    </recommendedName>
</protein>
<evidence type="ECO:0000313" key="4">
    <source>
        <dbReference type="Proteomes" id="UP000031030"/>
    </source>
</evidence>
<name>A0A0B2AE28_9MICO</name>